<feature type="domain" description="VWFC" evidence="2">
    <location>
        <begin position="1505"/>
        <end position="1570"/>
    </location>
</feature>
<gene>
    <name evidence="3" type="ORF">TCAL_17316</name>
</gene>
<feature type="region of interest" description="Disordered" evidence="1">
    <location>
        <begin position="1125"/>
        <end position="1194"/>
    </location>
</feature>
<feature type="region of interest" description="Disordered" evidence="1">
    <location>
        <begin position="1"/>
        <end position="26"/>
    </location>
</feature>
<dbReference type="Proteomes" id="UP000318571">
    <property type="component" value="Chromosome 9"/>
</dbReference>
<feature type="compositionally biased region" description="Low complexity" evidence="1">
    <location>
        <begin position="1053"/>
        <end position="1063"/>
    </location>
</feature>
<evidence type="ECO:0000259" key="2">
    <source>
        <dbReference type="PROSITE" id="PS50184"/>
    </source>
</evidence>
<feature type="compositionally biased region" description="Acidic residues" evidence="1">
    <location>
        <begin position="1083"/>
        <end position="1100"/>
    </location>
</feature>
<feature type="compositionally biased region" description="Acidic residues" evidence="1">
    <location>
        <begin position="801"/>
        <end position="810"/>
    </location>
</feature>
<feature type="compositionally biased region" description="Low complexity" evidence="1">
    <location>
        <begin position="115"/>
        <end position="126"/>
    </location>
</feature>
<feature type="compositionally biased region" description="Polar residues" evidence="1">
    <location>
        <begin position="636"/>
        <end position="649"/>
    </location>
</feature>
<feature type="region of interest" description="Disordered" evidence="1">
    <location>
        <begin position="1310"/>
        <end position="1337"/>
    </location>
</feature>
<feature type="compositionally biased region" description="Low complexity" evidence="1">
    <location>
        <begin position="304"/>
        <end position="331"/>
    </location>
</feature>
<dbReference type="OMA" id="ENIHNEH"/>
<dbReference type="SUPFAM" id="SSF57603">
    <property type="entry name" value="FnI-like domain"/>
    <property type="match status" value="2"/>
</dbReference>
<dbReference type="InterPro" id="IPR001007">
    <property type="entry name" value="VWF_dom"/>
</dbReference>
<feature type="compositionally biased region" description="Polar residues" evidence="1">
    <location>
        <begin position="749"/>
        <end position="775"/>
    </location>
</feature>
<feature type="region of interest" description="Disordered" evidence="1">
    <location>
        <begin position="790"/>
        <end position="1104"/>
    </location>
</feature>
<comment type="caution">
    <text evidence="3">The sequence shown here is derived from an EMBL/GenBank/DDBJ whole genome shotgun (WGS) entry which is preliminary data.</text>
</comment>
<proteinExistence type="predicted"/>
<feature type="compositionally biased region" description="Polar residues" evidence="1">
    <location>
        <begin position="165"/>
        <end position="187"/>
    </location>
</feature>
<feature type="compositionally biased region" description="Acidic residues" evidence="1">
    <location>
        <begin position="578"/>
        <end position="590"/>
    </location>
</feature>
<protein>
    <recommendedName>
        <fullName evidence="2">VWFC domain-containing protein</fullName>
    </recommendedName>
</protein>
<dbReference type="STRING" id="6832.A0A553NYA4"/>
<feature type="compositionally biased region" description="Polar residues" evidence="1">
    <location>
        <begin position="378"/>
        <end position="396"/>
    </location>
</feature>
<feature type="compositionally biased region" description="Polar residues" evidence="1">
    <location>
        <begin position="127"/>
        <end position="141"/>
    </location>
</feature>
<feature type="compositionally biased region" description="Polar residues" evidence="1">
    <location>
        <begin position="402"/>
        <end position="411"/>
    </location>
</feature>
<feature type="compositionally biased region" description="Low complexity" evidence="1">
    <location>
        <begin position="251"/>
        <end position="262"/>
    </location>
</feature>
<feature type="compositionally biased region" description="Acidic residues" evidence="1">
    <location>
        <begin position="279"/>
        <end position="290"/>
    </location>
</feature>
<feature type="compositionally biased region" description="Polar residues" evidence="1">
    <location>
        <begin position="1125"/>
        <end position="1142"/>
    </location>
</feature>
<feature type="compositionally biased region" description="Polar residues" evidence="1">
    <location>
        <begin position="846"/>
        <end position="865"/>
    </location>
</feature>
<feature type="compositionally biased region" description="Basic and acidic residues" evidence="1">
    <location>
        <begin position="363"/>
        <end position="375"/>
    </location>
</feature>
<feature type="compositionally biased region" description="Low complexity" evidence="1">
    <location>
        <begin position="985"/>
        <end position="1005"/>
    </location>
</feature>
<dbReference type="EMBL" id="VCGU01000009">
    <property type="protein sequence ID" value="TRY70414.1"/>
    <property type="molecule type" value="Genomic_DNA"/>
</dbReference>
<feature type="compositionally biased region" description="Low complexity" evidence="1">
    <location>
        <begin position="147"/>
        <end position="158"/>
    </location>
</feature>
<feature type="compositionally biased region" description="Polar residues" evidence="1">
    <location>
        <begin position="875"/>
        <end position="938"/>
    </location>
</feature>
<feature type="compositionally biased region" description="Low complexity" evidence="1">
    <location>
        <begin position="464"/>
        <end position="496"/>
    </location>
</feature>
<keyword evidence="4" id="KW-1185">Reference proteome</keyword>
<dbReference type="PROSITE" id="PS50184">
    <property type="entry name" value="VWFC_2"/>
    <property type="match status" value="2"/>
</dbReference>
<accession>A0A553NYA4</accession>
<feature type="compositionally biased region" description="Low complexity" evidence="1">
    <location>
        <begin position="1159"/>
        <end position="1171"/>
    </location>
</feature>
<feature type="region of interest" description="Disordered" evidence="1">
    <location>
        <begin position="742"/>
        <end position="775"/>
    </location>
</feature>
<feature type="compositionally biased region" description="Acidic residues" evidence="1">
    <location>
        <begin position="1320"/>
        <end position="1330"/>
    </location>
</feature>
<evidence type="ECO:0000256" key="1">
    <source>
        <dbReference type="SAM" id="MobiDB-lite"/>
    </source>
</evidence>
<feature type="compositionally biased region" description="Low complexity" evidence="1">
    <location>
        <begin position="815"/>
        <end position="836"/>
    </location>
</feature>
<feature type="compositionally biased region" description="Polar residues" evidence="1">
    <location>
        <begin position="292"/>
        <end position="303"/>
    </location>
</feature>
<name>A0A553NYA4_TIGCA</name>
<feature type="compositionally biased region" description="Polar residues" evidence="1">
    <location>
        <begin position="1064"/>
        <end position="1082"/>
    </location>
</feature>
<evidence type="ECO:0000313" key="4">
    <source>
        <dbReference type="Proteomes" id="UP000318571"/>
    </source>
</evidence>
<feature type="compositionally biased region" description="Acidic residues" evidence="1">
    <location>
        <begin position="1"/>
        <end position="13"/>
    </location>
</feature>
<feature type="domain" description="VWFC" evidence="2">
    <location>
        <begin position="25"/>
        <end position="90"/>
    </location>
</feature>
<feature type="region of interest" description="Disordered" evidence="1">
    <location>
        <begin position="108"/>
        <end position="692"/>
    </location>
</feature>
<feature type="compositionally biased region" description="Acidic residues" evidence="1">
    <location>
        <begin position="944"/>
        <end position="960"/>
    </location>
</feature>
<organism evidence="3 4">
    <name type="scientific">Tigriopus californicus</name>
    <name type="common">Marine copepod</name>
    <dbReference type="NCBI Taxonomy" id="6832"/>
    <lineage>
        <taxon>Eukaryota</taxon>
        <taxon>Metazoa</taxon>
        <taxon>Ecdysozoa</taxon>
        <taxon>Arthropoda</taxon>
        <taxon>Crustacea</taxon>
        <taxon>Multicrustacea</taxon>
        <taxon>Hexanauplia</taxon>
        <taxon>Copepoda</taxon>
        <taxon>Harpacticoida</taxon>
        <taxon>Harpacticidae</taxon>
        <taxon>Tigriopus</taxon>
    </lineage>
</organism>
<feature type="compositionally biased region" description="Polar residues" evidence="1">
    <location>
        <begin position="209"/>
        <end position="234"/>
    </location>
</feature>
<feature type="compositionally biased region" description="Acidic residues" evidence="1">
    <location>
        <begin position="426"/>
        <end position="440"/>
    </location>
</feature>
<feature type="compositionally biased region" description="Low complexity" evidence="1">
    <location>
        <begin position="1023"/>
        <end position="1039"/>
    </location>
</feature>
<evidence type="ECO:0000313" key="3">
    <source>
        <dbReference type="EMBL" id="TRY70414.1"/>
    </source>
</evidence>
<sequence length="1571" mass="163793">MTPPEEAEGDEDSPLTTTEAGKDKNTCSLNGTTYDDGADVPSQNPCNGLCQCYKGAIICASVDCLPPPKNHLDCKPIYTEGQCCPTYDCLEILEQVDPDEILDDDYYSEDEEAVSTSSSPIGSTTSQEGTTSNEEIQTTTEGSDEIVSTTAPTTSVVTDGDQEIFENSSDKNATTSVPLVTTQSSTMLAEGQEQTESDSEQSSTDNVIPDSTTTSSDSVELGDQQNDSVTQGTTVLVGDNDITDNLDNVETIVTTSSSQITTNEEEATTVQSQTSIDGEIQDDDASDGIDTELTNPEETSSNESVGSTTLDSLSTTGQELETTTVTGTSTTADDLEQASIEGVQSTTAASASVDGDISEDDADHGVESKPVKPEESIGSESTTQGPEMTSDGSEASTLADVQFTTQNSQEIPSGEIQAVTEGSTTVDEEIFDDDTDEIDSEVVKPDGIGSEDSLGPNELEESTSTESAASTTLSSQSSTDQESDVTTIEDTISTTESNASSVEGTLDDNEDDETPKPVKPQGTDSNEEPDSATADSPLNTDQESTSVGDALSTTASPQQSSTGDSPTTTAASAFDAGEILDDDADYDNESEALKPIEASPSESFGSTTTDSLITTDQGSVSTTTADIETTTEDLEQTTIGDIPSTTGASGSVDEETMDHDANDATDEESVKPSESSSSEGLGSTTVDSIFANDQESEITTIIGDTDSTTSSLDQIAMEAIQSTTGASASVDEDILDDDTDEAIVKPAPGSSSTEDSIIFTEQPSETTTMGNIVSTTDGLDQTTMEAIQSTTTASAGIDGVIVDDDTNEETESIKPTEPSSSEELGSTTTGAVSSSSDESEIDTVEDNVSTTEGLEQTSTGASTIINAEPMVDEMVNNSISESLNTTGSSISSEGTNMDDSPQTTNQEVESTTVSDTYSTTENLQQVSTGVPQSTTAASASIDGEILDDDTDNETDFESETPTESSSTEKGTVPDSVLNVDEENDTITTESSQLSSTEEIESSTGTASLSTIEETDQAMKTESPEITTISQSTTSSPTSSILGEISGDQEEELSTSTTSADETTAQGTTSSPMEPAIQVSTSSELEDLPSDFDILDDDSDNNDTSIISTTSDSIFSSVPSNLSTGEFETTMGSIDSTTNVPDSTTKDMAASFNDSNDFVSTTTSSDLSTPLLESDDNATTGAPDMTTGAPDMTTGAPDMTTGAPDMTTASVELNTNKTVDSSTSDSTIVPSDFSNDFDLTASSTTVSMISSMGTDSTVSGGIESTTVAIDSMAFTNDSNTEVQESTTLSAMEITTAFQDMSGSNATIIDLTSSTPTLPISDQDETNADEIPDNEKPDQDAIVFPDSANLTSITSTASTTLGQGDTTPGSIDITTAVQQGLQQTSTESSVTNASIDTSLSCLLFNNCKNATNSEPEALASTVNKTESINGTDISTEGEGSGLLCLLFNNCNGTLKPAEGSDKLDSNVVDNSTVVTSDYSDILDDDSEYNPDEILDDEDGESIDYNQDECVVKNETYGNFADVPSENPCELCYCNYGHVICSTQICEPPQGFEDCTPLETKANECCPRQYDCGM</sequence>
<feature type="compositionally biased region" description="Polar residues" evidence="1">
    <location>
        <begin position="533"/>
        <end position="571"/>
    </location>
</feature>
<feature type="compositionally biased region" description="Polar residues" evidence="1">
    <location>
        <begin position="680"/>
        <end position="692"/>
    </location>
</feature>
<feature type="compositionally biased region" description="Acidic residues" evidence="1">
    <location>
        <begin position="652"/>
        <end position="667"/>
    </location>
</feature>
<feature type="compositionally biased region" description="Polar residues" evidence="1">
    <location>
        <begin position="600"/>
        <end position="621"/>
    </location>
</feature>
<dbReference type="SMART" id="SM00214">
    <property type="entry name" value="VWC"/>
    <property type="match status" value="2"/>
</dbReference>
<reference evidence="3 4" key="1">
    <citation type="journal article" date="2018" name="Nat. Ecol. Evol.">
        <title>Genomic signatures of mitonuclear coevolution across populations of Tigriopus californicus.</title>
        <authorList>
            <person name="Barreto F.S."/>
            <person name="Watson E.T."/>
            <person name="Lima T.G."/>
            <person name="Willett C.S."/>
            <person name="Edmands S."/>
            <person name="Li W."/>
            <person name="Burton R.S."/>
        </authorList>
    </citation>
    <scope>NUCLEOTIDE SEQUENCE [LARGE SCALE GENOMIC DNA]</scope>
    <source>
        <strain evidence="3 4">San Diego</strain>
    </source>
</reference>